<name>A0A7Y4LVF4_9BRAD</name>
<feature type="region of interest" description="Disordered" evidence="1">
    <location>
        <begin position="101"/>
        <end position="136"/>
    </location>
</feature>
<evidence type="ECO:0000313" key="3">
    <source>
        <dbReference type="Proteomes" id="UP000544122"/>
    </source>
</evidence>
<dbReference type="Proteomes" id="UP000544122">
    <property type="component" value="Unassembled WGS sequence"/>
</dbReference>
<keyword evidence="3" id="KW-1185">Reference proteome</keyword>
<protein>
    <submittedName>
        <fullName evidence="2">Uncharacterized protein</fullName>
    </submittedName>
</protein>
<sequence>MTDDPKSLAAELDRLTANAARLAACLRQLEPESSVVARILRGELLTLEQAADVAECSDEKIRKQCELTAGTNHPLGIKFANRWMVGKLELLDDLEQGKIDRRRGPHVRQHAEERARKYEGWARPQEPLAVPQRAAG</sequence>
<feature type="compositionally biased region" description="Basic and acidic residues" evidence="1">
    <location>
        <begin position="109"/>
        <end position="120"/>
    </location>
</feature>
<gene>
    <name evidence="2" type="ORF">HCN58_12030</name>
</gene>
<evidence type="ECO:0000256" key="1">
    <source>
        <dbReference type="SAM" id="MobiDB-lite"/>
    </source>
</evidence>
<proteinExistence type="predicted"/>
<organism evidence="2 3">
    <name type="scientific">Bradyrhizobium australiense</name>
    <dbReference type="NCBI Taxonomy" id="2721161"/>
    <lineage>
        <taxon>Bacteria</taxon>
        <taxon>Pseudomonadati</taxon>
        <taxon>Pseudomonadota</taxon>
        <taxon>Alphaproteobacteria</taxon>
        <taxon>Hyphomicrobiales</taxon>
        <taxon>Nitrobacteraceae</taxon>
        <taxon>Bradyrhizobium</taxon>
    </lineage>
</organism>
<reference evidence="2 3" key="1">
    <citation type="submission" date="2020-03" db="EMBL/GenBank/DDBJ databases">
        <title>Bradyrhizobium diversity isolated from nodules of Indigofera sp.</title>
        <authorList>
            <person name="Klepa M."/>
            <person name="Helene L."/>
            <person name="Hungria M."/>
        </authorList>
    </citation>
    <scope>NUCLEOTIDE SEQUENCE [LARGE SCALE GENOMIC DNA]</scope>
    <source>
        <strain evidence="2 3">WSM 1791</strain>
    </source>
</reference>
<dbReference type="RefSeq" id="WP_171579603.1">
    <property type="nucleotide sequence ID" value="NZ_JAAVLX010000004.1"/>
</dbReference>
<dbReference type="AlphaFoldDB" id="A0A7Y4LVF4"/>
<dbReference type="EMBL" id="JAAVLX010000004">
    <property type="protein sequence ID" value="NOJ40318.1"/>
    <property type="molecule type" value="Genomic_DNA"/>
</dbReference>
<accession>A0A7Y4LVF4</accession>
<comment type="caution">
    <text evidence="2">The sequence shown here is derived from an EMBL/GenBank/DDBJ whole genome shotgun (WGS) entry which is preliminary data.</text>
</comment>
<evidence type="ECO:0000313" key="2">
    <source>
        <dbReference type="EMBL" id="NOJ40318.1"/>
    </source>
</evidence>